<accession>W4QX93</accession>
<name>W4QX93_HALA3</name>
<evidence type="ECO:0000313" key="2">
    <source>
        <dbReference type="Proteomes" id="UP000018896"/>
    </source>
</evidence>
<keyword evidence="2" id="KW-1185">Reference proteome</keyword>
<proteinExistence type="predicted"/>
<dbReference type="OrthoDB" id="2876964at2"/>
<organism evidence="1 2">
    <name type="scientific">Halalkalibacter akibai (strain ATCC 43226 / DSM 21942 / CIP 109018 / JCM 9157 / 1139)</name>
    <name type="common">Bacillus akibai</name>
    <dbReference type="NCBI Taxonomy" id="1236973"/>
    <lineage>
        <taxon>Bacteria</taxon>
        <taxon>Bacillati</taxon>
        <taxon>Bacillota</taxon>
        <taxon>Bacilli</taxon>
        <taxon>Bacillales</taxon>
        <taxon>Bacillaceae</taxon>
        <taxon>Halalkalibacter</taxon>
    </lineage>
</organism>
<dbReference type="RefSeq" id="WP_035666551.1">
    <property type="nucleotide sequence ID" value="NZ_BAUV01000036.1"/>
</dbReference>
<dbReference type="AlphaFoldDB" id="W4QX93"/>
<reference evidence="1 2" key="1">
    <citation type="journal article" date="2014" name="Genome Announc.">
        <title>Draft Genome Sequences of Three Alkaliphilic Bacillus Strains, Bacillus wakoensis JCM 9140T, Bacillus akibai JCM 9157T, and Bacillus hemicellulosilyticus JCM 9152T.</title>
        <authorList>
            <person name="Yuki M."/>
            <person name="Oshima K."/>
            <person name="Suda W."/>
            <person name="Oshida Y."/>
            <person name="Kitamura K."/>
            <person name="Iida T."/>
            <person name="Hattori M."/>
            <person name="Ohkuma M."/>
        </authorList>
    </citation>
    <scope>NUCLEOTIDE SEQUENCE [LARGE SCALE GENOMIC DNA]</scope>
    <source>
        <strain evidence="1 2">JCM 9157</strain>
    </source>
</reference>
<dbReference type="EMBL" id="BAUV01000036">
    <property type="protein sequence ID" value="GAE36517.1"/>
    <property type="molecule type" value="Genomic_DNA"/>
</dbReference>
<sequence>MIQIDQTKRQILSNSCLFCQDEFFQPPTNSLPKVGCCSYSPTFRLLEIANMALKDPLFLKEDVLSHPKAEVFPFSVKVHANIHSEFHKTNHSKLTKIEREDLQLSYSVCQYFEIGCTLDPSFKNNVCRTFICLTIEDSLNEDQKKELQYWTKTFQDEDRTFQLKHEANLKKLGLDLINNPTEVIDYFQSISLDL</sequence>
<dbReference type="STRING" id="1236973.JCM9157_3710"/>
<comment type="caution">
    <text evidence="1">The sequence shown here is derived from an EMBL/GenBank/DDBJ whole genome shotgun (WGS) entry which is preliminary data.</text>
</comment>
<gene>
    <name evidence="1" type="ORF">JCM9157_3710</name>
</gene>
<protein>
    <submittedName>
        <fullName evidence="1">Uncharacterized protein</fullName>
    </submittedName>
</protein>
<evidence type="ECO:0000313" key="1">
    <source>
        <dbReference type="EMBL" id="GAE36517.1"/>
    </source>
</evidence>
<dbReference type="Proteomes" id="UP000018896">
    <property type="component" value="Unassembled WGS sequence"/>
</dbReference>
<dbReference type="eggNOG" id="ENOG503056W">
    <property type="taxonomic scope" value="Bacteria"/>
</dbReference>